<accession>A0ABV7HIW7</accession>
<comment type="similarity">
    <text evidence="1">Belongs to the membrane fusion protein (MFP) (TC 8.A.1) family.</text>
</comment>
<proteinExistence type="inferred from homology"/>
<protein>
    <submittedName>
        <fullName evidence="4">Efflux RND transporter periplasmic adaptor subunit</fullName>
    </submittedName>
</protein>
<dbReference type="RefSeq" id="WP_386722701.1">
    <property type="nucleotide sequence ID" value="NZ_JBHRSZ010000007.1"/>
</dbReference>
<dbReference type="Gene3D" id="2.40.30.170">
    <property type="match status" value="1"/>
</dbReference>
<dbReference type="SUPFAM" id="SSF111369">
    <property type="entry name" value="HlyD-like secretion proteins"/>
    <property type="match status" value="1"/>
</dbReference>
<comment type="caution">
    <text evidence="4">The sequence shown here is derived from an EMBL/GenBank/DDBJ whole genome shotgun (WGS) entry which is preliminary data.</text>
</comment>
<dbReference type="Proteomes" id="UP001595476">
    <property type="component" value="Unassembled WGS sequence"/>
</dbReference>
<evidence type="ECO:0000256" key="1">
    <source>
        <dbReference type="ARBA" id="ARBA00009477"/>
    </source>
</evidence>
<dbReference type="Gene3D" id="1.10.287.470">
    <property type="entry name" value="Helix hairpin bin"/>
    <property type="match status" value="1"/>
</dbReference>
<evidence type="ECO:0000313" key="5">
    <source>
        <dbReference type="Proteomes" id="UP001595476"/>
    </source>
</evidence>
<evidence type="ECO:0000259" key="2">
    <source>
        <dbReference type="Pfam" id="PF25954"/>
    </source>
</evidence>
<dbReference type="NCBIfam" id="TIGR01730">
    <property type="entry name" value="RND_mfp"/>
    <property type="match status" value="1"/>
</dbReference>
<dbReference type="Pfam" id="PF25973">
    <property type="entry name" value="BSH_CzcB"/>
    <property type="match status" value="1"/>
</dbReference>
<evidence type="ECO:0000313" key="4">
    <source>
        <dbReference type="EMBL" id="MFC3152776.1"/>
    </source>
</evidence>
<feature type="domain" description="CusB-like beta-barrel" evidence="2">
    <location>
        <begin position="190"/>
        <end position="258"/>
    </location>
</feature>
<organism evidence="4 5">
    <name type="scientific">Litoribrevibacter euphylliae</name>
    <dbReference type="NCBI Taxonomy" id="1834034"/>
    <lineage>
        <taxon>Bacteria</taxon>
        <taxon>Pseudomonadati</taxon>
        <taxon>Pseudomonadota</taxon>
        <taxon>Gammaproteobacteria</taxon>
        <taxon>Oceanospirillales</taxon>
        <taxon>Oceanospirillaceae</taxon>
        <taxon>Litoribrevibacter</taxon>
    </lineage>
</organism>
<reference evidence="5" key="1">
    <citation type="journal article" date="2019" name="Int. J. Syst. Evol. Microbiol.">
        <title>The Global Catalogue of Microorganisms (GCM) 10K type strain sequencing project: providing services to taxonomists for standard genome sequencing and annotation.</title>
        <authorList>
            <consortium name="The Broad Institute Genomics Platform"/>
            <consortium name="The Broad Institute Genome Sequencing Center for Infectious Disease"/>
            <person name="Wu L."/>
            <person name="Ma J."/>
        </authorList>
    </citation>
    <scope>NUCLEOTIDE SEQUENCE [LARGE SCALE GENOMIC DNA]</scope>
    <source>
        <strain evidence="5">KCTC 52438</strain>
    </source>
</reference>
<dbReference type="EMBL" id="JBHRSZ010000007">
    <property type="protein sequence ID" value="MFC3152776.1"/>
    <property type="molecule type" value="Genomic_DNA"/>
</dbReference>
<name>A0ABV7HIW7_9GAMM</name>
<dbReference type="InterPro" id="IPR006143">
    <property type="entry name" value="RND_pump_MFP"/>
</dbReference>
<gene>
    <name evidence="4" type="ORF">ACFOEK_17190</name>
</gene>
<evidence type="ECO:0000259" key="3">
    <source>
        <dbReference type="Pfam" id="PF25973"/>
    </source>
</evidence>
<dbReference type="Gene3D" id="2.40.50.100">
    <property type="match status" value="1"/>
</dbReference>
<sequence>MDNNNKQRMKGFKRQAWWMTVVLTVSMNVIGLSTAQAETLSLTEEALDCILEPNKNIDVSSPVEGVVDEVMVERGSYIKKGAPVLTLRSELEAATVNLAKARAEFGSRTVERNDKLQDLISDHEKDEIATDAQIAQLELQEAKVRLAMKTIYSPISGLVIETLKEEGEFVSADPIMTIVSINPLHAEVIAPVSYLGKVQKKQKAKVGLESGPFKGEYQASVKTVDPVVDPASGTFRIQLTLPNPRNKIPSGLKCQVRF</sequence>
<dbReference type="PANTHER" id="PTHR30469:SF15">
    <property type="entry name" value="HLYD FAMILY OF SECRETION PROTEINS"/>
    <property type="match status" value="1"/>
</dbReference>
<dbReference type="Pfam" id="PF25954">
    <property type="entry name" value="Beta-barrel_RND_2"/>
    <property type="match status" value="1"/>
</dbReference>
<dbReference type="PANTHER" id="PTHR30469">
    <property type="entry name" value="MULTIDRUG RESISTANCE PROTEIN MDTA"/>
    <property type="match status" value="1"/>
</dbReference>
<feature type="domain" description="CzcB-like barrel-sandwich hybrid" evidence="3">
    <location>
        <begin position="58"/>
        <end position="175"/>
    </location>
</feature>
<dbReference type="InterPro" id="IPR058647">
    <property type="entry name" value="BSH_CzcB-like"/>
</dbReference>
<keyword evidence="5" id="KW-1185">Reference proteome</keyword>
<dbReference type="InterPro" id="IPR058792">
    <property type="entry name" value="Beta-barrel_RND_2"/>
</dbReference>